<comment type="caution">
    <text evidence="2">The sequence shown here is derived from an EMBL/GenBank/DDBJ whole genome shotgun (WGS) entry which is preliminary data.</text>
</comment>
<accession>A0A538SLW2</accession>
<feature type="transmembrane region" description="Helical" evidence="1">
    <location>
        <begin position="181"/>
        <end position="204"/>
    </location>
</feature>
<organism evidence="2 3">
    <name type="scientific">Eiseniibacteriota bacterium</name>
    <dbReference type="NCBI Taxonomy" id="2212470"/>
    <lineage>
        <taxon>Bacteria</taxon>
        <taxon>Candidatus Eiseniibacteriota</taxon>
    </lineage>
</organism>
<evidence type="ECO:0000256" key="1">
    <source>
        <dbReference type="SAM" id="Phobius"/>
    </source>
</evidence>
<dbReference type="Proteomes" id="UP000320184">
    <property type="component" value="Unassembled WGS sequence"/>
</dbReference>
<feature type="transmembrane region" description="Helical" evidence="1">
    <location>
        <begin position="155"/>
        <end position="175"/>
    </location>
</feature>
<keyword evidence="1" id="KW-1133">Transmembrane helix</keyword>
<name>A0A538SLW2_UNCEI</name>
<evidence type="ECO:0008006" key="4">
    <source>
        <dbReference type="Google" id="ProtNLM"/>
    </source>
</evidence>
<gene>
    <name evidence="2" type="ORF">E6K73_03000</name>
</gene>
<evidence type="ECO:0000313" key="2">
    <source>
        <dbReference type="EMBL" id="TMQ52366.1"/>
    </source>
</evidence>
<dbReference type="AlphaFoldDB" id="A0A538SLW2"/>
<sequence length="231" mass="24628">MRFGVILQSWSLLTEHVQNLLGGAGQTMLDLLLAVVVLIVGWILAAIAASLVLWLLRSVRFNDVIRRVLGEGPPFLHEPARVAAWVAQWTIIVLAVMLAADVLGFELSHSVANRLRDVLPRVVAATIVLAIGVAIAMFLGGLARRVFAGVGLKGSRVRGQAVTIVLTCFAVLLSLEQLGLAAQFIIALGLTGVAAVGLGAALAFGLGCRDLARDFVVEYLRSLDEERPPRP</sequence>
<keyword evidence="1" id="KW-0472">Membrane</keyword>
<dbReference type="EMBL" id="VBOT01000035">
    <property type="protein sequence ID" value="TMQ52366.1"/>
    <property type="molecule type" value="Genomic_DNA"/>
</dbReference>
<evidence type="ECO:0000313" key="3">
    <source>
        <dbReference type="Proteomes" id="UP000320184"/>
    </source>
</evidence>
<feature type="transmembrane region" description="Helical" evidence="1">
    <location>
        <begin position="123"/>
        <end position="143"/>
    </location>
</feature>
<dbReference type="InterPro" id="IPR008910">
    <property type="entry name" value="MSC_TM_helix"/>
</dbReference>
<protein>
    <recommendedName>
        <fullName evidence="4">Mechanosensitive ion channel</fullName>
    </recommendedName>
</protein>
<proteinExistence type="predicted"/>
<feature type="transmembrane region" description="Helical" evidence="1">
    <location>
        <begin position="82"/>
        <end position="103"/>
    </location>
</feature>
<feature type="transmembrane region" description="Helical" evidence="1">
    <location>
        <begin position="32"/>
        <end position="56"/>
    </location>
</feature>
<reference evidence="2 3" key="1">
    <citation type="journal article" date="2019" name="Nat. Microbiol.">
        <title>Mediterranean grassland soil C-N compound turnover is dependent on rainfall and depth, and is mediated by genomically divergent microorganisms.</title>
        <authorList>
            <person name="Diamond S."/>
            <person name="Andeer P.F."/>
            <person name="Li Z."/>
            <person name="Crits-Christoph A."/>
            <person name="Burstein D."/>
            <person name="Anantharaman K."/>
            <person name="Lane K.R."/>
            <person name="Thomas B.C."/>
            <person name="Pan C."/>
            <person name="Northen T.R."/>
            <person name="Banfield J.F."/>
        </authorList>
    </citation>
    <scope>NUCLEOTIDE SEQUENCE [LARGE SCALE GENOMIC DNA]</scope>
    <source>
        <strain evidence="2">WS_3</strain>
    </source>
</reference>
<dbReference type="Pfam" id="PF05552">
    <property type="entry name" value="MS_channel_1st_1"/>
    <property type="match status" value="1"/>
</dbReference>
<keyword evidence="1" id="KW-0812">Transmembrane</keyword>